<dbReference type="PIRSF" id="PIRSF000103">
    <property type="entry name" value="HIBADH"/>
    <property type="match status" value="1"/>
</dbReference>
<dbReference type="SUPFAM" id="SSF48179">
    <property type="entry name" value="6-phosphogluconate dehydrogenase C-terminal domain-like"/>
    <property type="match status" value="1"/>
</dbReference>
<dbReference type="GO" id="GO:0051287">
    <property type="term" value="F:NAD binding"/>
    <property type="evidence" value="ECO:0007669"/>
    <property type="project" value="InterPro"/>
</dbReference>
<comment type="caution">
    <text evidence="6">The sequence shown here is derived from an EMBL/GenBank/DDBJ whole genome shotgun (WGS) entry which is preliminary data.</text>
</comment>
<evidence type="ECO:0000313" key="6">
    <source>
        <dbReference type="EMBL" id="OSQ38843.1"/>
    </source>
</evidence>
<accession>A0A1Y2L3G8</accession>
<dbReference type="PANTHER" id="PTHR43580">
    <property type="entry name" value="OXIDOREDUCTASE GLYR1-RELATED"/>
    <property type="match status" value="1"/>
</dbReference>
<dbReference type="RefSeq" id="WP_085581575.1">
    <property type="nucleotide sequence ID" value="NZ_JFKA01000003.1"/>
</dbReference>
<dbReference type="InterPro" id="IPR015815">
    <property type="entry name" value="HIBADH-related"/>
</dbReference>
<evidence type="ECO:0000256" key="3">
    <source>
        <dbReference type="PIRSR" id="PIRSR000103-1"/>
    </source>
</evidence>
<dbReference type="Pfam" id="PF03446">
    <property type="entry name" value="NAD_binding_2"/>
    <property type="match status" value="1"/>
</dbReference>
<keyword evidence="1" id="KW-0560">Oxidoreductase</keyword>
<dbReference type="InterPro" id="IPR006115">
    <property type="entry name" value="6PGDH_NADP-bd"/>
</dbReference>
<reference evidence="6 7" key="1">
    <citation type="submission" date="2014-03" db="EMBL/GenBank/DDBJ databases">
        <title>The draft genome sequence of Thalassospira mesophila JCM 18969.</title>
        <authorList>
            <person name="Lai Q."/>
            <person name="Shao Z."/>
        </authorList>
    </citation>
    <scope>NUCLEOTIDE SEQUENCE [LARGE SCALE GENOMIC DNA]</scope>
    <source>
        <strain evidence="6 7">JCM 18969</strain>
    </source>
</reference>
<feature type="active site" evidence="3">
    <location>
        <position position="172"/>
    </location>
</feature>
<dbReference type="InterPro" id="IPR029154">
    <property type="entry name" value="HIBADH-like_NADP-bd"/>
</dbReference>
<dbReference type="InterPro" id="IPR008927">
    <property type="entry name" value="6-PGluconate_DH-like_C_sf"/>
</dbReference>
<keyword evidence="7" id="KW-1185">Reference proteome</keyword>
<dbReference type="Gene3D" id="1.10.1040.10">
    <property type="entry name" value="N-(1-d-carboxylethyl)-l-norvaline Dehydrogenase, domain 2"/>
    <property type="match status" value="1"/>
</dbReference>
<name>A0A1Y2L3G8_9PROT</name>
<dbReference type="Gene3D" id="3.40.50.720">
    <property type="entry name" value="NAD(P)-binding Rossmann-like Domain"/>
    <property type="match status" value="1"/>
</dbReference>
<evidence type="ECO:0000259" key="5">
    <source>
        <dbReference type="Pfam" id="PF14833"/>
    </source>
</evidence>
<dbReference type="SUPFAM" id="SSF51735">
    <property type="entry name" value="NAD(P)-binding Rossmann-fold domains"/>
    <property type="match status" value="1"/>
</dbReference>
<dbReference type="Pfam" id="PF14833">
    <property type="entry name" value="NAD_binding_11"/>
    <property type="match status" value="1"/>
</dbReference>
<dbReference type="AlphaFoldDB" id="A0A1Y2L3G8"/>
<evidence type="ECO:0000259" key="4">
    <source>
        <dbReference type="Pfam" id="PF03446"/>
    </source>
</evidence>
<feature type="domain" description="3-hydroxyisobutyrate dehydrogenase-like NAD-binding" evidence="5">
    <location>
        <begin position="166"/>
        <end position="287"/>
    </location>
</feature>
<dbReference type="GO" id="GO:0050661">
    <property type="term" value="F:NADP binding"/>
    <property type="evidence" value="ECO:0007669"/>
    <property type="project" value="InterPro"/>
</dbReference>
<proteinExistence type="predicted"/>
<keyword evidence="2" id="KW-0520">NAD</keyword>
<protein>
    <submittedName>
        <fullName evidence="6">NADPH oxidoreductase</fullName>
    </submittedName>
</protein>
<evidence type="ECO:0000256" key="1">
    <source>
        <dbReference type="ARBA" id="ARBA00023002"/>
    </source>
</evidence>
<dbReference type="InterPro" id="IPR036291">
    <property type="entry name" value="NAD(P)-bd_dom_sf"/>
</dbReference>
<dbReference type="InterPro" id="IPR051265">
    <property type="entry name" value="HIBADH-related_NP60_sf"/>
</dbReference>
<gene>
    <name evidence="6" type="ORF">TMES_08740</name>
</gene>
<evidence type="ECO:0000313" key="7">
    <source>
        <dbReference type="Proteomes" id="UP000193391"/>
    </source>
</evidence>
<dbReference type="InterPro" id="IPR013328">
    <property type="entry name" value="6PGD_dom2"/>
</dbReference>
<organism evidence="6 7">
    <name type="scientific">Thalassospira mesophila</name>
    <dbReference type="NCBI Taxonomy" id="1293891"/>
    <lineage>
        <taxon>Bacteria</taxon>
        <taxon>Pseudomonadati</taxon>
        <taxon>Pseudomonadota</taxon>
        <taxon>Alphaproteobacteria</taxon>
        <taxon>Rhodospirillales</taxon>
        <taxon>Thalassospiraceae</taxon>
        <taxon>Thalassospira</taxon>
    </lineage>
</organism>
<dbReference type="EMBL" id="JFKA01000003">
    <property type="protein sequence ID" value="OSQ38843.1"/>
    <property type="molecule type" value="Genomic_DNA"/>
</dbReference>
<dbReference type="Proteomes" id="UP000193391">
    <property type="component" value="Unassembled WGS sequence"/>
</dbReference>
<dbReference type="GO" id="GO:0016491">
    <property type="term" value="F:oxidoreductase activity"/>
    <property type="evidence" value="ECO:0007669"/>
    <property type="project" value="UniProtKB-KW"/>
</dbReference>
<dbReference type="PANTHER" id="PTHR43580:SF2">
    <property type="entry name" value="CYTOKINE-LIKE NUCLEAR FACTOR N-PAC"/>
    <property type="match status" value="1"/>
</dbReference>
<dbReference type="OrthoDB" id="7340804at2"/>
<sequence length="293" mass="30629">MTTTIGFLGAGRMASAMITCLLSTGYTIRVWNRSTEKLAPLVERGAIACDTPADAVENCQFVISFMADDTASRHVWLGDDGALDAIAPGTIAIECSTLSHGFVRELADIMDAQNIPYIDAPVTAVPDQVARGETVFLIGADLAVLERARPVLEAVASKIIHFGTAGTGTIYKLMNNLIGAVHIAAVAELMAVAQKAGLDSEQVAHTFANGALASGPATMALPGMVAHNHHEGIHFTTALRAKDAGYALQLARELELSLPVGKAASTVFNHATAIGFGDLAQSAVIETLNKQPV</sequence>
<feature type="domain" description="6-phosphogluconate dehydrogenase NADP-binding" evidence="4">
    <location>
        <begin position="4"/>
        <end position="163"/>
    </location>
</feature>
<evidence type="ECO:0000256" key="2">
    <source>
        <dbReference type="ARBA" id="ARBA00023027"/>
    </source>
</evidence>
<dbReference type="STRING" id="1293891.TMES_08740"/>